<gene>
    <name evidence="2" type="ORF">ACFO9E_05180</name>
</gene>
<evidence type="ECO:0000313" key="3">
    <source>
        <dbReference type="Proteomes" id="UP001595993"/>
    </source>
</evidence>
<name>A0ABV9FYS2_9ACTN</name>
<proteinExistence type="predicted"/>
<keyword evidence="3" id="KW-1185">Reference proteome</keyword>
<dbReference type="Proteomes" id="UP001595993">
    <property type="component" value="Unassembled WGS sequence"/>
</dbReference>
<comment type="caution">
    <text evidence="2">The sequence shown here is derived from an EMBL/GenBank/DDBJ whole genome shotgun (WGS) entry which is preliminary data.</text>
</comment>
<accession>A0ABV9FYS2</accession>
<organism evidence="2 3">
    <name type="scientific">Streptomyces maoxianensis</name>
    <dbReference type="NCBI Taxonomy" id="1459942"/>
    <lineage>
        <taxon>Bacteria</taxon>
        <taxon>Bacillati</taxon>
        <taxon>Actinomycetota</taxon>
        <taxon>Actinomycetes</taxon>
        <taxon>Kitasatosporales</taxon>
        <taxon>Streptomycetaceae</taxon>
        <taxon>Streptomyces</taxon>
    </lineage>
</organism>
<feature type="region of interest" description="Disordered" evidence="1">
    <location>
        <begin position="66"/>
        <end position="104"/>
    </location>
</feature>
<dbReference type="RefSeq" id="WP_381192024.1">
    <property type="nucleotide sequence ID" value="NZ_JBHSFE010000005.1"/>
</dbReference>
<reference evidence="3" key="1">
    <citation type="journal article" date="2019" name="Int. J. Syst. Evol. Microbiol.">
        <title>The Global Catalogue of Microorganisms (GCM) 10K type strain sequencing project: providing services to taxonomists for standard genome sequencing and annotation.</title>
        <authorList>
            <consortium name="The Broad Institute Genomics Platform"/>
            <consortium name="The Broad Institute Genome Sequencing Center for Infectious Disease"/>
            <person name="Wu L."/>
            <person name="Ma J."/>
        </authorList>
    </citation>
    <scope>NUCLEOTIDE SEQUENCE [LARGE SCALE GENOMIC DNA]</scope>
    <source>
        <strain evidence="3">CGMCC 4.7139</strain>
    </source>
</reference>
<dbReference type="EMBL" id="JBHSFE010000005">
    <property type="protein sequence ID" value="MFC4607215.1"/>
    <property type="molecule type" value="Genomic_DNA"/>
</dbReference>
<evidence type="ECO:0000256" key="1">
    <source>
        <dbReference type="SAM" id="MobiDB-lite"/>
    </source>
</evidence>
<evidence type="ECO:0000313" key="2">
    <source>
        <dbReference type="EMBL" id="MFC4607215.1"/>
    </source>
</evidence>
<protein>
    <submittedName>
        <fullName evidence="2">Uncharacterized protein</fullName>
    </submittedName>
</protein>
<sequence length="104" mass="11771">MTRRDLDHGLELGNRSVDILARVQSTRAKDYVREFNEALAPWRREPAVREFVHRTRAELGVVAQQNERDLAQPRRAGPALTRVAVESPPPRSVGAPECPLLHRS</sequence>